<evidence type="ECO:0000256" key="3">
    <source>
        <dbReference type="ARBA" id="ARBA00022777"/>
    </source>
</evidence>
<dbReference type="Gene3D" id="1.25.40.10">
    <property type="entry name" value="Tetratricopeptide repeat domain"/>
    <property type="match status" value="4"/>
</dbReference>
<dbReference type="PROSITE" id="PS00108">
    <property type="entry name" value="PROTEIN_KINASE_ST"/>
    <property type="match status" value="1"/>
</dbReference>
<evidence type="ECO:0000256" key="6">
    <source>
        <dbReference type="SAM" id="MobiDB-lite"/>
    </source>
</evidence>
<keyword evidence="9" id="KW-1185">Reference proteome</keyword>
<dbReference type="RefSeq" id="WP_277863915.1">
    <property type="nucleotide sequence ID" value="NZ_JARRAG010000002.1"/>
</dbReference>
<dbReference type="InterPro" id="IPR011009">
    <property type="entry name" value="Kinase-like_dom_sf"/>
</dbReference>
<feature type="compositionally biased region" description="Low complexity" evidence="6">
    <location>
        <begin position="356"/>
        <end position="376"/>
    </location>
</feature>
<dbReference type="InterPro" id="IPR011990">
    <property type="entry name" value="TPR-like_helical_dom_sf"/>
</dbReference>
<dbReference type="SUPFAM" id="SSF56112">
    <property type="entry name" value="Protein kinase-like (PK-like)"/>
    <property type="match status" value="1"/>
</dbReference>
<proteinExistence type="predicted"/>
<keyword evidence="3 8" id="KW-0418">Kinase</keyword>
<dbReference type="PROSITE" id="PS50011">
    <property type="entry name" value="PROTEIN_KINASE_DOM"/>
    <property type="match status" value="1"/>
</dbReference>
<evidence type="ECO:0000313" key="9">
    <source>
        <dbReference type="Proteomes" id="UP001216907"/>
    </source>
</evidence>
<keyword evidence="2" id="KW-0547">Nucleotide-binding</keyword>
<feature type="repeat" description="TPR" evidence="5">
    <location>
        <begin position="928"/>
        <end position="961"/>
    </location>
</feature>
<evidence type="ECO:0000256" key="1">
    <source>
        <dbReference type="ARBA" id="ARBA00022679"/>
    </source>
</evidence>
<organism evidence="8 9">
    <name type="scientific">Paludisphaera mucosa</name>
    <dbReference type="NCBI Taxonomy" id="3030827"/>
    <lineage>
        <taxon>Bacteria</taxon>
        <taxon>Pseudomonadati</taxon>
        <taxon>Planctomycetota</taxon>
        <taxon>Planctomycetia</taxon>
        <taxon>Isosphaerales</taxon>
        <taxon>Isosphaeraceae</taxon>
        <taxon>Paludisphaera</taxon>
    </lineage>
</organism>
<dbReference type="SUPFAM" id="SSF48452">
    <property type="entry name" value="TPR-like"/>
    <property type="match status" value="3"/>
</dbReference>
<feature type="domain" description="Protein kinase" evidence="7">
    <location>
        <begin position="143"/>
        <end position="525"/>
    </location>
</feature>
<evidence type="ECO:0000256" key="4">
    <source>
        <dbReference type="ARBA" id="ARBA00022840"/>
    </source>
</evidence>
<dbReference type="CDD" id="cd14014">
    <property type="entry name" value="STKc_PknB_like"/>
    <property type="match status" value="1"/>
</dbReference>
<dbReference type="InterPro" id="IPR008271">
    <property type="entry name" value="Ser/Thr_kinase_AS"/>
</dbReference>
<dbReference type="SMART" id="SM00220">
    <property type="entry name" value="S_TKc"/>
    <property type="match status" value="1"/>
</dbReference>
<dbReference type="PROSITE" id="PS50005">
    <property type="entry name" value="TPR"/>
    <property type="match status" value="1"/>
</dbReference>
<keyword evidence="4" id="KW-0067">ATP-binding</keyword>
<keyword evidence="5" id="KW-0802">TPR repeat</keyword>
<dbReference type="GO" id="GO:0016301">
    <property type="term" value="F:kinase activity"/>
    <property type="evidence" value="ECO:0007669"/>
    <property type="project" value="UniProtKB-KW"/>
</dbReference>
<dbReference type="Proteomes" id="UP001216907">
    <property type="component" value="Unassembled WGS sequence"/>
</dbReference>
<protein>
    <submittedName>
        <fullName evidence="8">Protein kinase</fullName>
    </submittedName>
</protein>
<dbReference type="InterPro" id="IPR019734">
    <property type="entry name" value="TPR_rpt"/>
</dbReference>
<dbReference type="Pfam" id="PF00069">
    <property type="entry name" value="Pkinase"/>
    <property type="match status" value="2"/>
</dbReference>
<feature type="compositionally biased region" description="Low complexity" evidence="6">
    <location>
        <begin position="383"/>
        <end position="392"/>
    </location>
</feature>
<dbReference type="SMART" id="SM00028">
    <property type="entry name" value="TPR"/>
    <property type="match status" value="5"/>
</dbReference>
<sequence length="1334" mass="142324">MDANRDLLFGLLAFQTGAIDADQLAETCAGLDAGRTQGAGAALAADGTLTDDQRAALERLVEERLERHAGDVQATLAATFDGRSLDVVRAAAPRAIAPAVAAAAASAAEEATLGAAGPAVGHVLISTIDKGAGHDEEGRDPRYTLTHLHAKGGMGQVWKARDGALGREIALKELRPESAGDSVVWSRFLYEAKVTARLEHPGVVPVYEMGGGESPYYTMRFVKGRTLGEATRAYHKARAAGTEDHVDLVNLLTAFVSVCNAIDYAHSRGIIHRDLKGQNVVLGDFGEVIVLDWGLAKQIGVDGQAGDAADVEAPPEPEAATLAGAPEDLATLAVDSPSRAEAAPDGLDATLAAGATAAAPPRPAASPADADSTLPPGAAPAHAARSGDSSKGSGAGAGSGSGGRGQGKESGAGPEGTIQGQLLGTPAYMAPEQARGRHDLIDFRTDVYGLGAILYELLAGQPPFLGKKTAEILYKVSHESPATVRSHNPQAPLDLQAVCLKALAKEREDRYQTAGELARDVQRHLADEPVTAYVEPWPRRAARWARKHKTAVAAATVLLLASTVASGVGTVVVNRWRDEAEAQGAIARGTVNDMYGRLGEGWLEDRLDPLQKDFMEKTVAFYEGQTGRAADDPAVQLEHGEMLRRMGNVYAKFGRRDDAEKAYRRGRDLLRPLVAARRSDPEPRRVLASTEIRFAEALFRQDRFDEAAALFASADDLIRPLATPDFATVEDRRLLARELRSKAQLLRRRGDLPATGPACIEARDLLEKALAAAPDSPEVVGELAQAEDYLARYRRETGESDKAEAASRRSYELLDKLVAEYPTIPRHREGLYHACAEMGRLAYEASRFDDAAILWGRGWNEASRLAGDYPDRPEYGLNLAAASTNYGGVLVELARLREAEPILRKAVELNTELASRTPDDRQVRFDLAKCRFNLGYLLLKRGRLDEAIAEIEKARDLNGTLVVELPDVPRNAHLQATYLSRLGEALDAAGRPGSEPAYDQALDLLRKLTDKHPANATYRLDLARCLSGLGHQKVAAGKPAEAEKDFEAALVQLDGLADKGARPSAEALRETSTVLSNLGSARQGLGKGDAEGPLRRAVAISEELARREPPAAEDLESLAVARVGLAESLQARGAAAEAAPLFAQAAEGMAGLVAKAPADPRLHYFLGYILAKQAATREKPEDARVGLEEAVAHVKQAVEATTGRNPSYRDLLTETLASLSDADLKLAAYEDARRVAMEIPRNAVAPAPSCLAAARLLARLASLARKDVKLNVAQRDDLERKGLAGAVLLLREALDADPGLEAEVKGDPAFKDLLAHAEYQLLLGSLAEPAGTRK</sequence>
<gene>
    <name evidence="8" type="ORF">PZE19_28080</name>
</gene>
<dbReference type="PANTHER" id="PTHR43289">
    <property type="entry name" value="MITOGEN-ACTIVATED PROTEIN KINASE KINASE KINASE 20-RELATED"/>
    <property type="match status" value="1"/>
</dbReference>
<evidence type="ECO:0000259" key="7">
    <source>
        <dbReference type="PROSITE" id="PS50011"/>
    </source>
</evidence>
<dbReference type="Gene3D" id="3.30.200.20">
    <property type="entry name" value="Phosphorylase Kinase, domain 1"/>
    <property type="match status" value="1"/>
</dbReference>
<comment type="caution">
    <text evidence="8">The sequence shown here is derived from an EMBL/GenBank/DDBJ whole genome shotgun (WGS) entry which is preliminary data.</text>
</comment>
<feature type="region of interest" description="Disordered" evidence="6">
    <location>
        <begin position="356"/>
        <end position="421"/>
    </location>
</feature>
<dbReference type="PANTHER" id="PTHR43289:SF6">
    <property type="entry name" value="SERINE_THREONINE-PROTEIN KINASE NEKL-3"/>
    <property type="match status" value="1"/>
</dbReference>
<dbReference type="Gene3D" id="1.10.510.10">
    <property type="entry name" value="Transferase(Phosphotransferase) domain 1"/>
    <property type="match status" value="2"/>
</dbReference>
<evidence type="ECO:0000313" key="8">
    <source>
        <dbReference type="EMBL" id="MDG3007641.1"/>
    </source>
</evidence>
<keyword evidence="1" id="KW-0808">Transferase</keyword>
<dbReference type="InterPro" id="IPR000719">
    <property type="entry name" value="Prot_kinase_dom"/>
</dbReference>
<dbReference type="EMBL" id="JARRAG010000002">
    <property type="protein sequence ID" value="MDG3007641.1"/>
    <property type="molecule type" value="Genomic_DNA"/>
</dbReference>
<evidence type="ECO:0000256" key="2">
    <source>
        <dbReference type="ARBA" id="ARBA00022741"/>
    </source>
</evidence>
<accession>A0ABT6FJ86</accession>
<evidence type="ECO:0000256" key="5">
    <source>
        <dbReference type="PROSITE-ProRule" id="PRU00339"/>
    </source>
</evidence>
<name>A0ABT6FJ86_9BACT</name>
<feature type="compositionally biased region" description="Gly residues" evidence="6">
    <location>
        <begin position="393"/>
        <end position="414"/>
    </location>
</feature>
<reference evidence="8 9" key="1">
    <citation type="submission" date="2023-03" db="EMBL/GenBank/DDBJ databases">
        <title>Paludisphaera mucosa sp. nov. a novel planctomycete from northern fen.</title>
        <authorList>
            <person name="Ivanova A."/>
        </authorList>
    </citation>
    <scope>NUCLEOTIDE SEQUENCE [LARGE SCALE GENOMIC DNA]</scope>
    <source>
        <strain evidence="8 9">Pla2</strain>
    </source>
</reference>